<dbReference type="InterPro" id="IPR027417">
    <property type="entry name" value="P-loop_NTPase"/>
</dbReference>
<dbReference type="Gene3D" id="3.40.50.300">
    <property type="entry name" value="P-loop containing nucleotide triphosphate hydrolases"/>
    <property type="match status" value="1"/>
</dbReference>
<evidence type="ECO:0000256" key="1">
    <source>
        <dbReference type="SAM" id="Coils"/>
    </source>
</evidence>
<protein>
    <recommendedName>
        <fullName evidence="5">SF4 helicase domain-containing protein</fullName>
    </recommendedName>
</protein>
<feature type="compositionally biased region" description="Basic and acidic residues" evidence="2">
    <location>
        <begin position="296"/>
        <end position="314"/>
    </location>
</feature>
<feature type="compositionally biased region" description="Low complexity" evidence="2">
    <location>
        <begin position="600"/>
        <end position="609"/>
    </location>
</feature>
<feature type="compositionally biased region" description="Acidic residues" evidence="2">
    <location>
        <begin position="906"/>
        <end position="926"/>
    </location>
</feature>
<evidence type="ECO:0000256" key="2">
    <source>
        <dbReference type="SAM" id="MobiDB-lite"/>
    </source>
</evidence>
<reference evidence="3" key="2">
    <citation type="submission" date="2021-04" db="EMBL/GenBank/DDBJ databases">
        <authorList>
            <person name="Gilroy R."/>
        </authorList>
    </citation>
    <scope>NUCLEOTIDE SEQUENCE</scope>
    <source>
        <strain evidence="3">ChiSxjej3B15-1167</strain>
    </source>
</reference>
<dbReference type="SUPFAM" id="SSF52540">
    <property type="entry name" value="P-loop containing nucleoside triphosphate hydrolases"/>
    <property type="match status" value="1"/>
</dbReference>
<feature type="compositionally biased region" description="Acidic residues" evidence="2">
    <location>
        <begin position="807"/>
        <end position="882"/>
    </location>
</feature>
<feature type="compositionally biased region" description="Acidic residues" evidence="2">
    <location>
        <begin position="723"/>
        <end position="732"/>
    </location>
</feature>
<keyword evidence="1" id="KW-0175">Coiled coil</keyword>
<reference evidence="3" key="1">
    <citation type="journal article" date="2021" name="PeerJ">
        <title>Extensive microbial diversity within the chicken gut microbiome revealed by metagenomics and culture.</title>
        <authorList>
            <person name="Gilroy R."/>
            <person name="Ravi A."/>
            <person name="Getino M."/>
            <person name="Pursley I."/>
            <person name="Horton D.L."/>
            <person name="Alikhan N.F."/>
            <person name="Baker D."/>
            <person name="Gharbi K."/>
            <person name="Hall N."/>
            <person name="Watson M."/>
            <person name="Adriaenssens E.M."/>
            <person name="Foster-Nyarko E."/>
            <person name="Jarju S."/>
            <person name="Secka A."/>
            <person name="Antonio M."/>
            <person name="Oren A."/>
            <person name="Chaudhuri R.R."/>
            <person name="La Ragione R."/>
            <person name="Hildebrand F."/>
            <person name="Pallen M.J."/>
        </authorList>
    </citation>
    <scope>NUCLEOTIDE SEQUENCE</scope>
    <source>
        <strain evidence="3">ChiSxjej3B15-1167</strain>
    </source>
</reference>
<feature type="region of interest" description="Disordered" evidence="2">
    <location>
        <begin position="789"/>
        <end position="1000"/>
    </location>
</feature>
<feature type="compositionally biased region" description="Acidic residues" evidence="2">
    <location>
        <begin position="676"/>
        <end position="685"/>
    </location>
</feature>
<feature type="compositionally biased region" description="Basic and acidic residues" evidence="2">
    <location>
        <begin position="326"/>
        <end position="337"/>
    </location>
</feature>
<dbReference type="EMBL" id="DXEQ01000147">
    <property type="protein sequence ID" value="HIX72421.1"/>
    <property type="molecule type" value="Genomic_DNA"/>
</dbReference>
<feature type="compositionally biased region" description="Basic residues" evidence="2">
    <location>
        <begin position="966"/>
        <end position="976"/>
    </location>
</feature>
<evidence type="ECO:0000313" key="3">
    <source>
        <dbReference type="EMBL" id="HIX72421.1"/>
    </source>
</evidence>
<evidence type="ECO:0000313" key="4">
    <source>
        <dbReference type="Proteomes" id="UP000886805"/>
    </source>
</evidence>
<gene>
    <name evidence="3" type="ORF">H9849_05305</name>
</gene>
<feature type="compositionally biased region" description="Basic and acidic residues" evidence="2">
    <location>
        <begin position="686"/>
        <end position="722"/>
    </location>
</feature>
<organism evidence="3 4">
    <name type="scientific">Candidatus Anaerobutyricum stercoripullorum</name>
    <dbReference type="NCBI Taxonomy" id="2838456"/>
    <lineage>
        <taxon>Bacteria</taxon>
        <taxon>Bacillati</taxon>
        <taxon>Bacillota</taxon>
        <taxon>Clostridia</taxon>
        <taxon>Lachnospirales</taxon>
        <taxon>Lachnospiraceae</taxon>
        <taxon>Anaerobutyricum</taxon>
    </lineage>
</organism>
<accession>A0A9D1X4N2</accession>
<feature type="region of interest" description="Disordered" evidence="2">
    <location>
        <begin position="238"/>
        <end position="263"/>
    </location>
</feature>
<dbReference type="Proteomes" id="UP000886805">
    <property type="component" value="Unassembled WGS sequence"/>
</dbReference>
<feature type="region of interest" description="Disordered" evidence="2">
    <location>
        <begin position="294"/>
        <end position="337"/>
    </location>
</feature>
<proteinExistence type="predicted"/>
<feature type="coiled-coil region" evidence="1">
    <location>
        <begin position="206"/>
        <end position="233"/>
    </location>
</feature>
<name>A0A9D1X4N2_9FIRM</name>
<evidence type="ECO:0008006" key="5">
    <source>
        <dbReference type="Google" id="ProtNLM"/>
    </source>
</evidence>
<feature type="region of interest" description="Disordered" evidence="2">
    <location>
        <begin position="544"/>
        <end position="732"/>
    </location>
</feature>
<feature type="compositionally biased region" description="Polar residues" evidence="2">
    <location>
        <begin position="100"/>
        <end position="110"/>
    </location>
</feature>
<feature type="compositionally biased region" description="Basic and acidic residues" evidence="2">
    <location>
        <begin position="883"/>
        <end position="893"/>
    </location>
</feature>
<feature type="compositionally biased region" description="Basic and acidic residues" evidence="2">
    <location>
        <begin position="573"/>
        <end position="599"/>
    </location>
</feature>
<sequence>MEDIIRALLDVVRAQHSATEGTDEAPFDMNDIVDMAMNIVGRPDEADEAAEMVDSIQRLVETLAPDIFPPKTFEEMDDAERAASAASMIEERLLRGLSGGRNQAASAQQSETDRTGGQESASRQSSPDETEAASQEEPVLQEAHQAAYEETSSAADPLSGFEDTFDAQQTAELNDLIYKNLMEMMGLQGQQVEYPFDQSQIRYGREKSITEMLEEEKAEEDRLRQEQMEMDRRNVQAGYRPSAVRGEEEGPEGQEEEQRPRSAWELAQDAINQQTGAGADRHGRSAWELAQDAVNEDEKAHEKEPYIPKVEEAPAGKSASQLAAEAIRRSQEEDREKLEIEKQAERLMEEAKKRGQDPMKFALHQQEILRYMEKNSDELVSFEDYEDLSPEEKYEIEKQLHIEKQLADGVHPDEVDEQVPEEFIPEEMKAALAAQAAAEGAGASADGAAAENVQQAAEIADGAAGQETQTGVPPVLTEEMLRQLSQEVLRENSDMILAENENEDMDSLNDMIMANIRNMMSGSGVPVPQEDVDDLLDQAAAFAKGEAGSGASGRTGQSAVELAKAAQQAARPEPQEIKEGKSAVELAKEAQKKAEEARKAAQAAEGIAAGQDEDTSGQAENVSASAGEEDAASDKEEASPGAEASALEGNADEAFDRESAADEETGSDEVIGSDREETDLGEEDAAPEHTAGEEHISGQEETAQKEEPSETEHISKEEKPQAEPEEEYEYVDPDELVLGEHTQAEIDEALENLNSLGLEGEVYERAKRMLLLELAGSEGELDAWLREQEQGKKKKASVSALDHDDSMELDMDDFDEDALEKELELAMDEDFLEIEDEESDEEEESEEAEESGEEEESEEATDESDEEEMPEEEADESDEEEMPEKAADAPKAEVEEETHEESDATAAEEDSLFAEEETTATEDTAEDAASSGENDVISEVEVEDTVPVPGAGERRGASPKASGAASRKRVVKKREKKNAGRTPESHADWSQPERPAAEREYQVSLRHPFVLKNSASFMDQFEDYIHDTQENRKLSTGFKRLDAMLRYGLHKGTYFIDSEPQYLKNGFMQQMADRAAESGVDVLYISTELSRYDLMVDTISRLSYEINQGDPDKAVSAMDIMTGENGADLGSLKDELNWYRGRISEHLYILDQEAVAQYADEMSEVSAGDILAELIRSIVREGAHKPVVFIDNIENILSIEDTEDMKPLMEGIRRLAGELGIPILMSYGYAQAESETELSAAEREFHETLGNMCDVYMELRYADMITEDSVELTEEDIEEMMEDGETLLINVLLHRNRRPLKASCQIQAAPKFNFYEE</sequence>
<feature type="region of interest" description="Disordered" evidence="2">
    <location>
        <begin position="98"/>
        <end position="161"/>
    </location>
</feature>
<comment type="caution">
    <text evidence="3">The sequence shown here is derived from an EMBL/GenBank/DDBJ whole genome shotgun (WGS) entry which is preliminary data.</text>
</comment>
<feature type="compositionally biased region" description="Polar residues" evidence="2">
    <location>
        <begin position="117"/>
        <end position="127"/>
    </location>
</feature>